<dbReference type="PANTHER" id="PTHR36984:SF1">
    <property type="entry name" value="CRISPR-ASSOCIATED ENDORIBONUCLEASE CAS6 1"/>
    <property type="match status" value="1"/>
</dbReference>
<evidence type="ECO:0000256" key="2">
    <source>
        <dbReference type="ARBA" id="ARBA00022884"/>
    </source>
</evidence>
<dbReference type="KEGG" id="coy:HF329_06390"/>
<evidence type="ECO:0000313" key="5">
    <source>
        <dbReference type="EMBL" id="QJB30951.1"/>
    </source>
</evidence>
<dbReference type="Pfam" id="PF01881">
    <property type="entry name" value="Cas_Cas6_C"/>
    <property type="match status" value="1"/>
</dbReference>
<gene>
    <name evidence="5" type="primary">cas6</name>
    <name evidence="5" type="ORF">HF329_06390</name>
</gene>
<reference evidence="6" key="1">
    <citation type="submission" date="2020-04" db="EMBL/GenBank/DDBJ databases">
        <authorList>
            <person name="Kittiwongwattana C."/>
        </authorList>
    </citation>
    <scope>NUCLEOTIDE SEQUENCE [LARGE SCALE GENOMIC DNA]</scope>
    <source>
        <strain evidence="6">1310</strain>
    </source>
</reference>
<dbReference type="InterPro" id="IPR010156">
    <property type="entry name" value="CRISPR-assoc_prot_Cas6"/>
</dbReference>
<evidence type="ECO:0000259" key="4">
    <source>
        <dbReference type="Pfam" id="PF01881"/>
    </source>
</evidence>
<dbReference type="PANTHER" id="PTHR36984">
    <property type="entry name" value="CRISPR-ASSOCIATED ENDORIBONUCLEASE CAS6 1"/>
    <property type="match status" value="1"/>
</dbReference>
<dbReference type="RefSeq" id="WP_168803229.1">
    <property type="nucleotide sequence ID" value="NZ_CP051205.1"/>
</dbReference>
<dbReference type="NCBIfam" id="TIGR01877">
    <property type="entry name" value="cas_cas6"/>
    <property type="match status" value="1"/>
</dbReference>
<dbReference type="InterPro" id="IPR049435">
    <property type="entry name" value="Cas_Cas6_C"/>
</dbReference>
<dbReference type="GO" id="GO:0016788">
    <property type="term" value="F:hydrolase activity, acting on ester bonds"/>
    <property type="evidence" value="ECO:0007669"/>
    <property type="project" value="InterPro"/>
</dbReference>
<name>A0AAE6ZDI6_9BACT</name>
<keyword evidence="2" id="KW-0694">RNA-binding</keyword>
<evidence type="ECO:0000313" key="6">
    <source>
        <dbReference type="Proteomes" id="UP000502421"/>
    </source>
</evidence>
<evidence type="ECO:0000256" key="3">
    <source>
        <dbReference type="ARBA" id="ARBA00023118"/>
    </source>
</evidence>
<dbReference type="EMBL" id="CP051205">
    <property type="protein sequence ID" value="QJB30951.1"/>
    <property type="molecule type" value="Genomic_DNA"/>
</dbReference>
<comment type="similarity">
    <text evidence="1">Belongs to the CRISPR-associated protein Cas6/Cse3/CasE family.</text>
</comment>
<organism evidence="5 6">
    <name type="scientific">Chitinophaga oryzae</name>
    <dbReference type="NCBI Taxonomy" id="2725414"/>
    <lineage>
        <taxon>Bacteria</taxon>
        <taxon>Pseudomonadati</taxon>
        <taxon>Bacteroidota</taxon>
        <taxon>Chitinophagia</taxon>
        <taxon>Chitinophagales</taxon>
        <taxon>Chitinophagaceae</taxon>
        <taxon>Chitinophaga</taxon>
    </lineage>
</organism>
<dbReference type="Gene3D" id="3.30.70.1900">
    <property type="match status" value="1"/>
</dbReference>
<dbReference type="AlphaFoldDB" id="A0AAE6ZDI6"/>
<proteinExistence type="inferred from homology"/>
<protein>
    <submittedName>
        <fullName evidence="5">CRISPR-associated endoribonuclease Cas6</fullName>
    </submittedName>
</protein>
<feature type="domain" description="CRISPR associated protein Cas6 C-terminal" evidence="4">
    <location>
        <begin position="105"/>
        <end position="220"/>
    </location>
</feature>
<evidence type="ECO:0000256" key="1">
    <source>
        <dbReference type="ARBA" id="ARBA00005937"/>
    </source>
</evidence>
<keyword evidence="3" id="KW-0051">Antiviral defense</keyword>
<dbReference type="GO" id="GO:0051607">
    <property type="term" value="P:defense response to virus"/>
    <property type="evidence" value="ECO:0007669"/>
    <property type="project" value="UniProtKB-KW"/>
</dbReference>
<dbReference type="CDD" id="cd21140">
    <property type="entry name" value="Cas6_I-like"/>
    <property type="match status" value="1"/>
</dbReference>
<sequence>MRLILRVCKSKNIIYFNQQQVFLTGTLHKWIGANNSIHGKISLYSFSWMQNVDIMSNGIRTRDDSYFFINAYDTTMVKRIVQGIQQDPTICFGVEVKDITIMETPAFQERQEFFPASPVFVKKYVDHKKDKHLLFDDPEVGMQMTTVLKRKLRQAGLSDEGVKVSFNTAHPNARYKLITYKTISNKASLCPVVVEGTPEQVAFAWEVGVGNCTGIGFGALK</sequence>
<dbReference type="GO" id="GO:0003723">
    <property type="term" value="F:RNA binding"/>
    <property type="evidence" value="ECO:0007669"/>
    <property type="project" value="UniProtKB-KW"/>
</dbReference>
<dbReference type="Proteomes" id="UP000502421">
    <property type="component" value="Chromosome"/>
</dbReference>
<accession>A0AAE6ZDI6</accession>